<dbReference type="Pfam" id="PF00497">
    <property type="entry name" value="SBP_bac_3"/>
    <property type="match status" value="1"/>
</dbReference>
<dbReference type="GO" id="GO:0042597">
    <property type="term" value="C:periplasmic space"/>
    <property type="evidence" value="ECO:0007669"/>
    <property type="project" value="UniProtKB-SubCell"/>
</dbReference>
<protein>
    <submittedName>
        <fullName evidence="5">Amino acid ABC transporter</fullName>
    </submittedName>
</protein>
<accession>A0A109JVZ2</accession>
<dbReference type="PANTHER" id="PTHR35936">
    <property type="entry name" value="MEMBRANE-BOUND LYTIC MUREIN TRANSGLYCOSYLASE F"/>
    <property type="match status" value="1"/>
</dbReference>
<evidence type="ECO:0000256" key="2">
    <source>
        <dbReference type="ARBA" id="ARBA00022729"/>
    </source>
</evidence>
<evidence type="ECO:0000313" key="6">
    <source>
        <dbReference type="Proteomes" id="UP000068164"/>
    </source>
</evidence>
<evidence type="ECO:0000259" key="4">
    <source>
        <dbReference type="SMART" id="SM00062"/>
    </source>
</evidence>
<sequence>MMKRGTLMTSALALALFGAVPAIAIADTLDDIKARGTLRAAIDLGSPPFGMQDANMQPTGSEVESAKLLADHLGVKLEIIEVTSPNRIPFLLTNKADVVVASLSISEERKKVIDFADPHGVIQVIAAAPKGLEIKGLEELVGKDVATTRGTTNDKVATSQATGANIVRYDDDATLVTALVSDQNNIMISAPQIMNAVNERRTNDPLEVKFVLKVNPYAVGLRKGDDALKAAVNDWVKTDLANGKLNEIYKKYNNVDLPAEMPKP</sequence>
<comment type="caution">
    <text evidence="5">The sequence shown here is derived from an EMBL/GenBank/DDBJ whole genome shotgun (WGS) entry which is preliminary data.</text>
</comment>
<comment type="subcellular location">
    <subcellularLocation>
        <location evidence="1">Periplasm</location>
    </subcellularLocation>
</comment>
<evidence type="ECO:0000256" key="3">
    <source>
        <dbReference type="SAM" id="SignalP"/>
    </source>
</evidence>
<dbReference type="Gene3D" id="3.40.190.10">
    <property type="entry name" value="Periplasmic binding protein-like II"/>
    <property type="match status" value="2"/>
</dbReference>
<proteinExistence type="predicted"/>
<evidence type="ECO:0000256" key="1">
    <source>
        <dbReference type="ARBA" id="ARBA00004418"/>
    </source>
</evidence>
<organism evidence="5 6">
    <name type="scientific">Rhizobium altiplani</name>
    <dbReference type="NCBI Taxonomy" id="1864509"/>
    <lineage>
        <taxon>Bacteria</taxon>
        <taxon>Pseudomonadati</taxon>
        <taxon>Pseudomonadota</taxon>
        <taxon>Alphaproteobacteria</taxon>
        <taxon>Hyphomicrobiales</taxon>
        <taxon>Rhizobiaceae</taxon>
        <taxon>Rhizobium/Agrobacterium group</taxon>
        <taxon>Rhizobium</taxon>
    </lineage>
</organism>
<dbReference type="SMART" id="SM00062">
    <property type="entry name" value="PBPb"/>
    <property type="match status" value="1"/>
</dbReference>
<dbReference type="SUPFAM" id="SSF53850">
    <property type="entry name" value="Periplasmic binding protein-like II"/>
    <property type="match status" value="1"/>
</dbReference>
<name>A0A109JVZ2_9HYPH</name>
<feature type="chain" id="PRO_5007137232" evidence="3">
    <location>
        <begin position="27"/>
        <end position="264"/>
    </location>
</feature>
<dbReference type="AlphaFoldDB" id="A0A109JVZ2"/>
<dbReference type="PANTHER" id="PTHR35936:SF17">
    <property type="entry name" value="ARGININE-BINDING EXTRACELLULAR PROTEIN ARTP"/>
    <property type="match status" value="1"/>
</dbReference>
<evidence type="ECO:0000313" key="5">
    <source>
        <dbReference type="EMBL" id="KWV56111.1"/>
    </source>
</evidence>
<dbReference type="OrthoDB" id="6192933at2"/>
<dbReference type="Proteomes" id="UP000068164">
    <property type="component" value="Unassembled WGS sequence"/>
</dbReference>
<keyword evidence="2 3" id="KW-0732">Signal</keyword>
<dbReference type="EMBL" id="LNCD01000042">
    <property type="protein sequence ID" value="KWV56111.1"/>
    <property type="molecule type" value="Genomic_DNA"/>
</dbReference>
<feature type="domain" description="Solute-binding protein family 3/N-terminal" evidence="4">
    <location>
        <begin position="37"/>
        <end position="256"/>
    </location>
</feature>
<reference evidence="5 6" key="1">
    <citation type="submission" date="2015-11" db="EMBL/GenBank/DDBJ databases">
        <title>Draft Genome Sequence of the Strain BR 10423 (Rhizobium sp.) isolated from nodules of Mimosa pudica.</title>
        <authorList>
            <person name="Barauna A.C."/>
            <person name="Zilli J.E."/>
            <person name="Simoes-Araujo J.L."/>
            <person name="Reis V.M."/>
            <person name="James E.K."/>
            <person name="Reis F.B.Jr."/>
            <person name="Rouws L.F."/>
            <person name="Passos S.R."/>
            <person name="Gois S.R."/>
        </authorList>
    </citation>
    <scope>NUCLEOTIDE SEQUENCE [LARGE SCALE GENOMIC DNA]</scope>
    <source>
        <strain evidence="5 6">BR10423</strain>
    </source>
</reference>
<gene>
    <name evidence="5" type="ORF">AS026_34875</name>
</gene>
<feature type="signal peptide" evidence="3">
    <location>
        <begin position="1"/>
        <end position="26"/>
    </location>
</feature>
<dbReference type="InterPro" id="IPR001638">
    <property type="entry name" value="Solute-binding_3/MltF_N"/>
</dbReference>
<keyword evidence="6" id="KW-1185">Reference proteome</keyword>